<keyword evidence="2" id="KW-1185">Reference proteome</keyword>
<evidence type="ECO:0000313" key="1">
    <source>
        <dbReference type="EMBL" id="CAI6099880.1"/>
    </source>
</evidence>
<reference evidence="1" key="1">
    <citation type="submission" date="2023-01" db="EMBL/GenBank/DDBJ databases">
        <authorList>
            <person name="Piombo E."/>
        </authorList>
    </citation>
    <scope>NUCLEOTIDE SEQUENCE</scope>
</reference>
<dbReference type="Proteomes" id="UP001160390">
    <property type="component" value="Unassembled WGS sequence"/>
</dbReference>
<proteinExistence type="predicted"/>
<evidence type="ECO:0000313" key="2">
    <source>
        <dbReference type="Proteomes" id="UP001160390"/>
    </source>
</evidence>
<name>A0AA35VBR0_9HYPO</name>
<organism evidence="1 2">
    <name type="scientific">Clonostachys chloroleuca</name>
    <dbReference type="NCBI Taxonomy" id="1926264"/>
    <lineage>
        <taxon>Eukaryota</taxon>
        <taxon>Fungi</taxon>
        <taxon>Dikarya</taxon>
        <taxon>Ascomycota</taxon>
        <taxon>Pezizomycotina</taxon>
        <taxon>Sordariomycetes</taxon>
        <taxon>Hypocreomycetidae</taxon>
        <taxon>Hypocreales</taxon>
        <taxon>Bionectriaceae</taxon>
        <taxon>Clonostachys</taxon>
    </lineage>
</organism>
<protein>
    <submittedName>
        <fullName evidence="1">Uncharacterized protein</fullName>
    </submittedName>
</protein>
<dbReference type="AlphaFoldDB" id="A0AA35VBR0"/>
<gene>
    <name evidence="1" type="ORF">CCHLO57077_00011657</name>
</gene>
<dbReference type="EMBL" id="CABFNP030001329">
    <property type="protein sequence ID" value="CAI6099880.1"/>
    <property type="molecule type" value="Genomic_DNA"/>
</dbReference>
<accession>A0AA35VBR0</accession>
<sequence>MRGLQIVDIWAMTLKARIGDNITALAKVKKLQHFKIRAWSPKFGSILSNSRLTLRSLAIWHPDDRNSSTFLDHWQRELGSGSLSPYFPALQTLELIGLERPGEGLRRAFENAADFMRLRSLCLGGISAGRSSLYRHLADLAARTPNEDIKLRTFEMDHHSDAAPYEYRDDMETICRFFGSFGTLTSLRVLEYDNCFPKSQRNKGLLPEPVHQAIIKHKNLISLSVQSQDFYHWRDMEPYLSTEVIATIVDSFPLLEEFDFSARPVRIGKALALGRNLRTISVTQIGKSRGMIKPQELVNGILGGILDGRGGGPVHVDSFVGRITAHF</sequence>
<comment type="caution">
    <text evidence="1">The sequence shown here is derived from an EMBL/GenBank/DDBJ whole genome shotgun (WGS) entry which is preliminary data.</text>
</comment>